<organism evidence="2 3">
    <name type="scientific">Linum trigynum</name>
    <dbReference type="NCBI Taxonomy" id="586398"/>
    <lineage>
        <taxon>Eukaryota</taxon>
        <taxon>Viridiplantae</taxon>
        <taxon>Streptophyta</taxon>
        <taxon>Embryophyta</taxon>
        <taxon>Tracheophyta</taxon>
        <taxon>Spermatophyta</taxon>
        <taxon>Magnoliopsida</taxon>
        <taxon>eudicotyledons</taxon>
        <taxon>Gunneridae</taxon>
        <taxon>Pentapetalae</taxon>
        <taxon>rosids</taxon>
        <taxon>fabids</taxon>
        <taxon>Malpighiales</taxon>
        <taxon>Linaceae</taxon>
        <taxon>Linum</taxon>
    </lineage>
</organism>
<keyword evidence="1" id="KW-0732">Signal</keyword>
<dbReference type="Proteomes" id="UP001497516">
    <property type="component" value="Chromosome 1"/>
</dbReference>
<evidence type="ECO:0000256" key="1">
    <source>
        <dbReference type="SAM" id="SignalP"/>
    </source>
</evidence>
<evidence type="ECO:0000313" key="3">
    <source>
        <dbReference type="Proteomes" id="UP001497516"/>
    </source>
</evidence>
<accession>A0AAV2CKN1</accession>
<keyword evidence="3" id="KW-1185">Reference proteome</keyword>
<dbReference type="AlphaFoldDB" id="A0AAV2CKN1"/>
<evidence type="ECO:0000313" key="2">
    <source>
        <dbReference type="EMBL" id="CAL1356341.1"/>
    </source>
</evidence>
<feature type="chain" id="PRO_5043382393" evidence="1">
    <location>
        <begin position="20"/>
        <end position="89"/>
    </location>
</feature>
<proteinExistence type="predicted"/>
<reference evidence="2 3" key="1">
    <citation type="submission" date="2024-04" db="EMBL/GenBank/DDBJ databases">
        <authorList>
            <person name="Fracassetti M."/>
        </authorList>
    </citation>
    <scope>NUCLEOTIDE SEQUENCE [LARGE SCALE GENOMIC DNA]</scope>
</reference>
<feature type="signal peptide" evidence="1">
    <location>
        <begin position="1"/>
        <end position="19"/>
    </location>
</feature>
<protein>
    <submittedName>
        <fullName evidence="2">Uncharacterized protein</fullName>
    </submittedName>
</protein>
<name>A0AAV2CKN1_9ROSI</name>
<gene>
    <name evidence="2" type="ORF">LTRI10_LOCUS4048</name>
</gene>
<sequence>MRMQILVKLLAFFFMTLLAISLCTMVESGKEEMKKSNMMVPNFDEAYCRDVECKGMKCKRVYSAEERCYCVIGLRGPNPQVAIPCIGEL</sequence>
<dbReference type="EMBL" id="OZ034813">
    <property type="protein sequence ID" value="CAL1356341.1"/>
    <property type="molecule type" value="Genomic_DNA"/>
</dbReference>